<accession>A0A481Z2R8</accession>
<dbReference type="EMBL" id="MK500453">
    <property type="protein sequence ID" value="QBK90006.1"/>
    <property type="molecule type" value="Genomic_DNA"/>
</dbReference>
<proteinExistence type="predicted"/>
<sequence length="290" mass="33800">MLSSAHVSPEGERQYLFNTQYCSVGYNDKNIRNDSISDEEYEENNKIMITRDDLIYISQYNPSIDYNEYVKIMKYSRKKILSIFPELSFIKNIDIVDMKYYVLASYGLDGFEIASNLNKYSYYLERGVLYYNLGEIAKTLILSIYGDVGTYMKCAAPSPLEDLVIGIDENIDNIRILLSLADKYGLSLTNANVIPNENYRESIRDHIYFILDDIIQTLYCRDDKFDTENININININYNPNIILKMSDDVIESYTLKHIINMTYLDYINVFPNTLIDSYSERLSKAVLDY</sequence>
<protein>
    <submittedName>
        <fullName evidence="1">Uncharacterized protein</fullName>
    </submittedName>
</protein>
<name>A0A481Z2R8_9VIRU</name>
<gene>
    <name evidence="1" type="ORF">LCPAC101_02910</name>
</gene>
<evidence type="ECO:0000313" key="1">
    <source>
        <dbReference type="EMBL" id="QBK90006.1"/>
    </source>
</evidence>
<reference evidence="1" key="1">
    <citation type="journal article" date="2019" name="MBio">
        <title>Virus Genomes from Deep Sea Sediments Expand the Ocean Megavirome and Support Independent Origins of Viral Gigantism.</title>
        <authorList>
            <person name="Backstrom D."/>
            <person name="Yutin N."/>
            <person name="Jorgensen S.L."/>
            <person name="Dharamshi J."/>
            <person name="Homa F."/>
            <person name="Zaremba-Niedwiedzka K."/>
            <person name="Spang A."/>
            <person name="Wolf Y.I."/>
            <person name="Koonin E.V."/>
            <person name="Ettema T.J."/>
        </authorList>
    </citation>
    <scope>NUCLEOTIDE SEQUENCE</scope>
</reference>
<organism evidence="1">
    <name type="scientific">Pithovirus LCPAC101</name>
    <dbReference type="NCBI Taxonomy" id="2506586"/>
    <lineage>
        <taxon>Viruses</taxon>
        <taxon>Pithoviruses</taxon>
    </lineage>
</organism>